<evidence type="ECO:0000256" key="8">
    <source>
        <dbReference type="SAM" id="Phobius"/>
    </source>
</evidence>
<dbReference type="Pfam" id="PF16209">
    <property type="entry name" value="PhoLip_ATPase_N"/>
    <property type="match status" value="1"/>
</dbReference>
<proteinExistence type="predicted"/>
<feature type="transmembrane region" description="Helical" evidence="8">
    <location>
        <begin position="939"/>
        <end position="965"/>
    </location>
</feature>
<dbReference type="InterPro" id="IPR018303">
    <property type="entry name" value="ATPase_P-typ_P_site"/>
</dbReference>
<dbReference type="SFLD" id="SFLDS00003">
    <property type="entry name" value="Haloacid_Dehalogenase"/>
    <property type="match status" value="1"/>
</dbReference>
<evidence type="ECO:0000256" key="3">
    <source>
        <dbReference type="ARBA" id="ARBA00022723"/>
    </source>
</evidence>
<dbReference type="InterPro" id="IPR023298">
    <property type="entry name" value="ATPase_P-typ_TM_dom_sf"/>
</dbReference>
<comment type="subcellular location">
    <subcellularLocation>
        <location evidence="1">Membrane</location>
        <topology evidence="1">Multi-pass membrane protein</topology>
    </subcellularLocation>
</comment>
<feature type="domain" description="P-type ATPase N-terminal" evidence="9">
    <location>
        <begin position="4"/>
        <end position="54"/>
    </location>
</feature>
<dbReference type="Pfam" id="PF16212">
    <property type="entry name" value="PhoLip_ATPase_C"/>
    <property type="match status" value="1"/>
</dbReference>
<dbReference type="InterPro" id="IPR036412">
    <property type="entry name" value="HAD-like_sf"/>
</dbReference>
<evidence type="ECO:0000256" key="6">
    <source>
        <dbReference type="ARBA" id="ARBA00022989"/>
    </source>
</evidence>
<organism evidence="11 12">
    <name type="scientific">Astathelohania contejeani</name>
    <dbReference type="NCBI Taxonomy" id="164912"/>
    <lineage>
        <taxon>Eukaryota</taxon>
        <taxon>Fungi</taxon>
        <taxon>Fungi incertae sedis</taxon>
        <taxon>Microsporidia</taxon>
        <taxon>Astathelohaniidae</taxon>
        <taxon>Astathelohania</taxon>
    </lineage>
</organism>
<evidence type="ECO:0000256" key="4">
    <source>
        <dbReference type="ARBA" id="ARBA00022842"/>
    </source>
</evidence>
<dbReference type="Gene3D" id="3.40.50.1000">
    <property type="entry name" value="HAD superfamily/HAD-like"/>
    <property type="match status" value="1"/>
</dbReference>
<keyword evidence="4" id="KW-0460">Magnesium</keyword>
<feature type="transmembrane region" description="Helical" evidence="8">
    <location>
        <begin position="29"/>
        <end position="46"/>
    </location>
</feature>
<feature type="transmembrane region" description="Helical" evidence="8">
    <location>
        <begin position="272"/>
        <end position="294"/>
    </location>
</feature>
<feature type="domain" description="P-type ATPase C-terminal" evidence="10">
    <location>
        <begin position="731"/>
        <end position="972"/>
    </location>
</feature>
<dbReference type="PROSITE" id="PS00154">
    <property type="entry name" value="ATPASE_E1_E2"/>
    <property type="match status" value="1"/>
</dbReference>
<evidence type="ECO:0000256" key="5">
    <source>
        <dbReference type="ARBA" id="ARBA00022967"/>
    </source>
</evidence>
<evidence type="ECO:0000259" key="9">
    <source>
        <dbReference type="Pfam" id="PF16209"/>
    </source>
</evidence>
<keyword evidence="2 8" id="KW-0812">Transmembrane</keyword>
<feature type="transmembrane region" description="Helical" evidence="8">
    <location>
        <begin position="876"/>
        <end position="896"/>
    </location>
</feature>
<dbReference type="NCBIfam" id="TIGR01494">
    <property type="entry name" value="ATPase_P-type"/>
    <property type="match status" value="1"/>
</dbReference>
<dbReference type="InterPro" id="IPR032630">
    <property type="entry name" value="P_typ_ATPase_c"/>
</dbReference>
<evidence type="ECO:0000256" key="1">
    <source>
        <dbReference type="ARBA" id="ARBA00004141"/>
    </source>
</evidence>
<evidence type="ECO:0000313" key="12">
    <source>
        <dbReference type="Proteomes" id="UP001516464"/>
    </source>
</evidence>
<feature type="transmembrane region" description="Helical" evidence="8">
    <location>
        <begin position="320"/>
        <end position="342"/>
    </location>
</feature>
<keyword evidence="12" id="KW-1185">Reference proteome</keyword>
<keyword evidence="3" id="KW-0479">Metal-binding</keyword>
<dbReference type="SUPFAM" id="SSF81665">
    <property type="entry name" value="Calcium ATPase, transmembrane domain M"/>
    <property type="match status" value="1"/>
</dbReference>
<dbReference type="Gene3D" id="3.40.1110.10">
    <property type="entry name" value="Calcium-transporting ATPase, cytoplasmic domain N"/>
    <property type="match status" value="1"/>
</dbReference>
<dbReference type="InterPro" id="IPR032631">
    <property type="entry name" value="P-type_ATPase_N"/>
</dbReference>
<feature type="transmembrane region" description="Helical" evidence="8">
    <location>
        <begin position="841"/>
        <end position="864"/>
    </location>
</feature>
<dbReference type="InterPro" id="IPR001757">
    <property type="entry name" value="P_typ_ATPase"/>
</dbReference>
<dbReference type="InterPro" id="IPR023214">
    <property type="entry name" value="HAD_sf"/>
</dbReference>
<evidence type="ECO:0000256" key="2">
    <source>
        <dbReference type="ARBA" id="ARBA00022692"/>
    </source>
</evidence>
<dbReference type="Proteomes" id="UP001516464">
    <property type="component" value="Unassembled WGS sequence"/>
</dbReference>
<dbReference type="InterPro" id="IPR008250">
    <property type="entry name" value="ATPase_P-typ_transduc_dom_A_sf"/>
</dbReference>
<keyword evidence="5" id="KW-1278">Translocase</keyword>
<dbReference type="Pfam" id="PF00702">
    <property type="entry name" value="Hydrolase"/>
    <property type="match status" value="1"/>
</dbReference>
<dbReference type="SFLD" id="SFLDG00002">
    <property type="entry name" value="C1.7:_P-type_atpase_like"/>
    <property type="match status" value="1"/>
</dbReference>
<sequence length="975" mass="113134">MKKENKITTSKYTPFTFIPLNTYHQFSKYNNLFFFITLILLTIPSISPFTPYTYLLAFGCVFFISMVKDGMEDYRRHKQDKKINHQLVWTTRLTADGKIELVEKYVEDICKGDYIFVMNDQEIPGDIVLLHANGCPGHCFIETSNIDGESNLRKRFTCAGMQPQEECHEIPYEVISNTTDIKICSCNKFFMQALTNNFHPEETKKEIFLITKEGETFVQTDNHILLKGSRLKNTPQIFGVVINVGQSTKLASVLSSRDLRISHFESQINQKLIFLFIFYFIILFITSILGSQFLKKSGIEYLYNNPYLPDESFIKTGTNYILFSYLVPLSLFVMIEIARVILKLYVENDEEINYPNASTQCRNSDVIEDLGSIEYILSDKTGTLTRNEMVLKYYHFQDRIYMKDDASLLNGVLVENNLCMNDNFLFVASLLCCNTIELLYNQIQGVSQDEVCIVKALRHIRCGIKDRNQTHINIIICDHIISCTIEMIYDFSSERQRMTVVVRINDKFYVMTKGSDLVIFPKLREEEKKNELLEVINENSNYRSLIVAYREISKDEFENFYSKYQNAEMGLENIDDLFDEVENGLKYLGATFIEDLIVEDGEECVKTLIRAGIRIWMITGDKKETAISCGRNIGFKQSTQNDPLIERNHFKADEFIDLFQESSYNASKILGKESLIIYRATPTQKAIITRLLCSYNFNVLAIGDGNNDVGMLSSATVSVGIRGREGTRASLSSDFSVSQFRFLKRLIIIHGRYNLIRFSKLTINSIYKNLLLISVQFFYNFYCGYSGKPVFNLYFLNYYNLLFTASIPFCNVLFDKDYPEKYLLDHPEKYKEARKYFENPMIVHHFLLSLVTGSVIFWISYGIFYLNGFTKENGYMTGYVTFNNYFSLVVFSTVFIRQIRHISYYVSFSYIAMFISLALYLLCIFGVQEIGVDVKGDVFNLYGIPIFYISYVGVMSLVFMIDYLFDWIEQNYIIK</sequence>
<dbReference type="InterPro" id="IPR044492">
    <property type="entry name" value="P_typ_ATPase_HD_dom"/>
</dbReference>
<protein>
    <submittedName>
        <fullName evidence="11">Phospholipid-transporting ATPase</fullName>
    </submittedName>
</protein>
<gene>
    <name evidence="11" type="ORF">TCON_1251</name>
</gene>
<dbReference type="EMBL" id="SBIQ01000076">
    <property type="protein sequence ID" value="KAF7683536.1"/>
    <property type="molecule type" value="Genomic_DNA"/>
</dbReference>
<evidence type="ECO:0000256" key="7">
    <source>
        <dbReference type="ARBA" id="ARBA00023136"/>
    </source>
</evidence>
<keyword evidence="7 8" id="KW-0472">Membrane</keyword>
<dbReference type="SUPFAM" id="SSF81660">
    <property type="entry name" value="Metal cation-transporting ATPase, ATP-binding domain N"/>
    <property type="match status" value="1"/>
</dbReference>
<feature type="transmembrane region" description="Helical" evidence="8">
    <location>
        <begin position="794"/>
        <end position="814"/>
    </location>
</feature>
<feature type="transmembrane region" description="Helical" evidence="8">
    <location>
        <begin position="52"/>
        <end position="71"/>
    </location>
</feature>
<dbReference type="PANTHER" id="PTHR24092">
    <property type="entry name" value="PROBABLE PHOSPHOLIPID-TRANSPORTING ATPASE"/>
    <property type="match status" value="1"/>
</dbReference>
<evidence type="ECO:0000313" key="11">
    <source>
        <dbReference type="EMBL" id="KAF7683536.1"/>
    </source>
</evidence>
<dbReference type="PRINTS" id="PR00119">
    <property type="entry name" value="CATATPASE"/>
</dbReference>
<feature type="transmembrane region" description="Helical" evidence="8">
    <location>
        <begin position="766"/>
        <end position="782"/>
    </location>
</feature>
<name>A0ABQ7HZB2_9MICR</name>
<accession>A0ABQ7HZB2</accession>
<feature type="transmembrane region" description="Helical" evidence="8">
    <location>
        <begin position="908"/>
        <end position="927"/>
    </location>
</feature>
<dbReference type="SUPFAM" id="SSF81653">
    <property type="entry name" value="Calcium ATPase, transduction domain A"/>
    <property type="match status" value="1"/>
</dbReference>
<reference evidence="11 12" key="1">
    <citation type="submission" date="2019-01" db="EMBL/GenBank/DDBJ databases">
        <title>Genomes sequencing and comparative genomics of infectious freshwater microsporidia, Cucumispora dikerogammari and Thelohania contejeani.</title>
        <authorList>
            <person name="Cormier A."/>
            <person name="Giraud I."/>
            <person name="Wattier R."/>
            <person name="Teixeira M."/>
            <person name="Grandjean F."/>
            <person name="Rigaud T."/>
            <person name="Cordaux R."/>
        </authorList>
    </citation>
    <scope>NUCLEOTIDE SEQUENCE [LARGE SCALE GENOMIC DNA]</scope>
    <source>
        <strain evidence="11">T1</strain>
        <tissue evidence="11">Spores</tissue>
    </source>
</reference>
<dbReference type="InterPro" id="IPR023299">
    <property type="entry name" value="ATPase_P-typ_cyto_dom_N"/>
</dbReference>
<dbReference type="SFLD" id="SFLDF00027">
    <property type="entry name" value="p-type_atpase"/>
    <property type="match status" value="1"/>
</dbReference>
<evidence type="ECO:0000259" key="10">
    <source>
        <dbReference type="Pfam" id="PF16212"/>
    </source>
</evidence>
<dbReference type="SUPFAM" id="SSF56784">
    <property type="entry name" value="HAD-like"/>
    <property type="match status" value="1"/>
</dbReference>
<comment type="caution">
    <text evidence="11">The sequence shown here is derived from an EMBL/GenBank/DDBJ whole genome shotgun (WGS) entry which is preliminary data.</text>
</comment>
<dbReference type="Gene3D" id="2.70.150.10">
    <property type="entry name" value="Calcium-transporting ATPase, cytoplasmic transduction domain A"/>
    <property type="match status" value="1"/>
</dbReference>
<keyword evidence="6 8" id="KW-1133">Transmembrane helix</keyword>